<dbReference type="InterPro" id="IPR011676">
    <property type="entry name" value="DUF1618"/>
</dbReference>
<dbReference type="EMBL" id="LWDX02029663">
    <property type="protein sequence ID" value="OEL28590.1"/>
    <property type="molecule type" value="Genomic_DNA"/>
</dbReference>
<evidence type="ECO:0000313" key="3">
    <source>
        <dbReference type="Proteomes" id="UP000095767"/>
    </source>
</evidence>
<name>A0A1E5VU05_9POAL</name>
<feature type="domain" description="DUF1618" evidence="1">
    <location>
        <begin position="201"/>
        <end position="368"/>
    </location>
</feature>
<dbReference type="AlphaFoldDB" id="A0A1E5VU05"/>
<keyword evidence="3" id="KW-1185">Reference proteome</keyword>
<dbReference type="OrthoDB" id="661431at2759"/>
<proteinExistence type="predicted"/>
<comment type="caution">
    <text evidence="2">The sequence shown here is derived from an EMBL/GenBank/DDBJ whole genome shotgun (WGS) entry which is preliminary data.</text>
</comment>
<gene>
    <name evidence="2" type="ORF">BAE44_0010391</name>
</gene>
<accession>A0A1E5VU05</accession>
<dbReference type="Proteomes" id="UP000095767">
    <property type="component" value="Unassembled WGS sequence"/>
</dbReference>
<evidence type="ECO:0000313" key="2">
    <source>
        <dbReference type="EMBL" id="OEL28590.1"/>
    </source>
</evidence>
<sequence length="521" mass="57349">MERRPDWILINTIAVAGRNSNVTTATDRTRNGKIIEVSLSLEHPPHPSIVFVHSSDMNMCVPPDIIYTVEDLLLLAVSMGSGPSSISPDDCDYFIYRAHNSCPSLQRLQRPHPYFNDNDVGLLPRSDGQYTIAALITTHSLNHYQLYVFHSQIQSWSCSTVSVEAPQQPFPVKIPRRSIRIHRHLTSTVITIGGKGGTIGWVDHWRGILFCDVLDDKPSLRGVPLPLPLKELSENNGKGFSLGPGGQRRGIAFIRKKGCLKFVHLEVDAVRLPYKDAETGAFSFRVDNWALTTWSNKQMTDSYEDWHQDCTVKASDIRIDNPAISQALESGLLMPRPQEHGAAGEQLTLQNLCVSQPALCGNDENVIYLVARKKYRGMGAWILAIDMENVKILCLPCHCRWLPVCTLRSATVRSHNSSSLSSMSPVIHSFSLVTLASGHGWFASWATDAAANSVLCSPLPTSTTVCCRSPPQPAPALDAFVAAFITNLLEKPHALPRAADRTLQIPGNSTAVVEQLPVVAL</sequence>
<dbReference type="Pfam" id="PF07762">
    <property type="entry name" value="DUF1618"/>
    <property type="match status" value="1"/>
</dbReference>
<protein>
    <recommendedName>
        <fullName evidence="1">DUF1618 domain-containing protein</fullName>
    </recommendedName>
</protein>
<dbReference type="PANTHER" id="PTHR33074:SF72">
    <property type="entry name" value="DUF1618 DOMAIN-CONTAINING PROTEIN"/>
    <property type="match status" value="1"/>
</dbReference>
<dbReference type="PANTHER" id="PTHR33074">
    <property type="entry name" value="EXPRESSED PROTEIN-RELATED"/>
    <property type="match status" value="1"/>
</dbReference>
<evidence type="ECO:0000259" key="1">
    <source>
        <dbReference type="Pfam" id="PF07762"/>
    </source>
</evidence>
<organism evidence="2 3">
    <name type="scientific">Dichanthelium oligosanthes</name>
    <dbReference type="NCBI Taxonomy" id="888268"/>
    <lineage>
        <taxon>Eukaryota</taxon>
        <taxon>Viridiplantae</taxon>
        <taxon>Streptophyta</taxon>
        <taxon>Embryophyta</taxon>
        <taxon>Tracheophyta</taxon>
        <taxon>Spermatophyta</taxon>
        <taxon>Magnoliopsida</taxon>
        <taxon>Liliopsida</taxon>
        <taxon>Poales</taxon>
        <taxon>Poaceae</taxon>
        <taxon>PACMAD clade</taxon>
        <taxon>Panicoideae</taxon>
        <taxon>Panicodae</taxon>
        <taxon>Paniceae</taxon>
        <taxon>Dichantheliinae</taxon>
        <taxon>Dichanthelium</taxon>
    </lineage>
</organism>
<reference evidence="2 3" key="1">
    <citation type="submission" date="2016-09" db="EMBL/GenBank/DDBJ databases">
        <title>The draft genome of Dichanthelium oligosanthes: A C3 panicoid grass species.</title>
        <authorList>
            <person name="Studer A.J."/>
            <person name="Schnable J.C."/>
            <person name="Brutnell T.P."/>
        </authorList>
    </citation>
    <scope>NUCLEOTIDE SEQUENCE [LARGE SCALE GENOMIC DNA]</scope>
    <source>
        <strain evidence="3">cv. Kellogg 1175</strain>
        <tissue evidence="2">Leaf</tissue>
    </source>
</reference>